<feature type="transmembrane region" description="Helical" evidence="1">
    <location>
        <begin position="33"/>
        <end position="52"/>
    </location>
</feature>
<evidence type="ECO:0000256" key="1">
    <source>
        <dbReference type="SAM" id="Phobius"/>
    </source>
</evidence>
<name>A0A1L1PBW8_HYDIT</name>
<reference evidence="3" key="2">
    <citation type="submission" date="2014-11" db="EMBL/GenBank/DDBJ databases">
        <title>Draft genome sequence of Hydrogenophaga intermedia S1.</title>
        <authorList>
            <person name="Gan H.M."/>
            <person name="Chew T.H."/>
            <person name="Stolz A."/>
        </authorList>
    </citation>
    <scope>NUCLEOTIDE SEQUENCE [LARGE SCALE GENOMIC DNA]</scope>
    <source>
        <strain evidence="3">S1</strain>
    </source>
</reference>
<gene>
    <name evidence="2" type="ORF">BN948_01944</name>
</gene>
<accession>A0A1L1PBW8</accession>
<keyword evidence="1" id="KW-0472">Membrane</keyword>
<reference evidence="3" key="1">
    <citation type="submission" date="2014-02" db="EMBL/GenBank/DDBJ databases">
        <authorList>
            <person name="Gan H."/>
        </authorList>
    </citation>
    <scope>NUCLEOTIDE SEQUENCE [LARGE SCALE GENOMIC DNA]</scope>
    <source>
        <strain evidence="3">S1</strain>
    </source>
</reference>
<evidence type="ECO:0000313" key="3">
    <source>
        <dbReference type="Proteomes" id="UP000028878"/>
    </source>
</evidence>
<dbReference type="RefSeq" id="WP_009520486.1">
    <property type="nucleotide sequence ID" value="NZ_CCAE010000012.1"/>
</dbReference>
<feature type="transmembrane region" description="Helical" evidence="1">
    <location>
        <begin position="104"/>
        <end position="131"/>
    </location>
</feature>
<organism evidence="2 3">
    <name type="scientific">Hydrogenophaga intermedia</name>
    <dbReference type="NCBI Taxonomy" id="65786"/>
    <lineage>
        <taxon>Bacteria</taxon>
        <taxon>Pseudomonadati</taxon>
        <taxon>Pseudomonadota</taxon>
        <taxon>Betaproteobacteria</taxon>
        <taxon>Burkholderiales</taxon>
        <taxon>Comamonadaceae</taxon>
        <taxon>Hydrogenophaga</taxon>
    </lineage>
</organism>
<dbReference type="EMBL" id="CCAE010000012">
    <property type="protein sequence ID" value="CDN87522.1"/>
    <property type="molecule type" value="Genomic_DNA"/>
</dbReference>
<feature type="transmembrane region" description="Helical" evidence="1">
    <location>
        <begin position="9"/>
        <end position="27"/>
    </location>
</feature>
<sequence>MNRPFLNRTFFAAAFVLGLLSVVWVGAGFIGTSALALTMTALIGGVFLLGALEIQRYRHDTAGLATALQQTPAPEAALADWLARVPAGLRHGVRQRIESERGALPGLALTPYLIGLLVMLGMLGTFLGMVLTFKGVVFTLEGSADLQAIRTALAAPIKGLGLAFGTSVVGVATSAMLGLMSAIARRERAEVSRQLDARVADAFRPFSLTHQRQATVEALQQQANALPAVVTQLQALVEQVERRGQQLDEQLLERQTRFLDSSREAYQGLARSVEQSLKDSLDASARSAAQNLQSAVAQAMDAIVEQTTRHHERVDASLQSLMQAVGSGFEQRGGALMQNVQETLTRSQAEHREHLAELQSAMSEQQSRLSEQHTRQLAELGTAFEAPMARLIHTAGEAPRAAAELVAQRREEMVQLAERDQQALQERGALLQHIDSLLQRVQQGTGEQAAAIESLVASAGAVLDQVGRQFADTVGAHAGRVESVAARVNASAIELASLGEAFGHGVQLVSSTNQQLIESLRAVENAVTQSIARSDEQLAYYVAQAREVIDLSISSQQGIVEDLRRLRALPEGRQPA</sequence>
<feature type="transmembrane region" description="Helical" evidence="1">
    <location>
        <begin position="160"/>
        <end position="184"/>
    </location>
</feature>
<proteinExistence type="predicted"/>
<keyword evidence="1" id="KW-0812">Transmembrane</keyword>
<keyword evidence="1" id="KW-1133">Transmembrane helix</keyword>
<dbReference type="AlphaFoldDB" id="A0A1L1PBW8"/>
<evidence type="ECO:0000313" key="2">
    <source>
        <dbReference type="EMBL" id="CDN87522.1"/>
    </source>
</evidence>
<dbReference type="Proteomes" id="UP000028878">
    <property type="component" value="Unassembled WGS sequence"/>
</dbReference>
<evidence type="ECO:0008006" key="4">
    <source>
        <dbReference type="Google" id="ProtNLM"/>
    </source>
</evidence>
<keyword evidence="3" id="KW-1185">Reference proteome</keyword>
<protein>
    <recommendedName>
        <fullName evidence="4">DUF802 domain-containing protein</fullName>
    </recommendedName>
</protein>